<accession>A0A4V0KHT5</accession>
<dbReference type="VEuPathDB" id="PlasmoDB:PY17X_0504500"/>
<name>A0A4V0KHT5_PLAYE</name>
<dbReference type="OMA" id="AQENENR"/>
<dbReference type="AlphaFoldDB" id="A0A4V0KHT5"/>
<dbReference type="KEGG" id="pyo:PY17X_0504500"/>
<dbReference type="GeneID" id="34859654"/>
<dbReference type="OrthoDB" id="371350at2759"/>
<keyword evidence="1" id="KW-0175">Coiled coil</keyword>
<protein>
    <submittedName>
        <fullName evidence="2">Uncharacterized protein</fullName>
    </submittedName>
</protein>
<evidence type="ECO:0000313" key="2">
    <source>
        <dbReference type="EMBL" id="VTZ74092.1"/>
    </source>
</evidence>
<reference evidence="2 3" key="1">
    <citation type="journal article" date="2014" name="BMC Biol.">
        <title>A comprehensive evaluation of rodent malaria parasite genomes and gene expression.</title>
        <authorList>
            <person name="Otto T.D."/>
            <person name="Bohme U."/>
            <person name="Jackson A.P."/>
            <person name="Hunt M."/>
            <person name="Franke-Fayard B."/>
            <person name="Hoeijmakers W.A."/>
            <person name="Religa A.A."/>
            <person name="Robertson L."/>
            <person name="Sanders M."/>
            <person name="Ogun S.A."/>
            <person name="Cunningham D."/>
            <person name="Erhart A."/>
            <person name="Billker O."/>
            <person name="Khan S.M."/>
            <person name="Stunnenberg H.G."/>
            <person name="Langhorne J."/>
            <person name="Holder A.A."/>
            <person name="Waters A.P."/>
            <person name="Newbold C.I."/>
            <person name="Pain A."/>
            <person name="Berriman M."/>
            <person name="Janse C.J."/>
        </authorList>
    </citation>
    <scope>NUCLEOTIDE SEQUENCE [LARGE SCALE GENOMIC DNA]</scope>
    <source>
        <strain evidence="2 3">17X</strain>
    </source>
</reference>
<feature type="coiled-coil region" evidence="1">
    <location>
        <begin position="24"/>
        <end position="51"/>
    </location>
</feature>
<evidence type="ECO:0000313" key="3">
    <source>
        <dbReference type="Proteomes" id="UP000072874"/>
    </source>
</evidence>
<dbReference type="VEuPathDB" id="PlasmoDB:Py17XNL_000504403"/>
<gene>
    <name evidence="2" type="ORF">PY17X_0504500</name>
</gene>
<proteinExistence type="predicted"/>
<dbReference type="EMBL" id="LM993659">
    <property type="protein sequence ID" value="VTZ74092.1"/>
    <property type="molecule type" value="Genomic_DNA"/>
</dbReference>
<dbReference type="Proteomes" id="UP000072874">
    <property type="component" value="Chromosome 5"/>
</dbReference>
<sequence length="257" mass="30351">MKHYIKLFKSKLWPKAEKRQTHTIVSANGKIKTKKNEKNEKNERNEKSIDRRSAIERGNNPNTSLLAQENENRKKNLKKIQLGNKSNLCNLNNIKFEMNNIKYNEIRRYYINNSNNFVNLDGLKCNILSAINCDDNILFYLFVFSFTNIKNNLLELIQIHIKNSKTNETVSKNIPFFIINSNNSINLDSNFYNSTYLYTSNNNKFFSNVKIAIKIQEDIKMTNYANENTSIQDISMDNIFYVIEYRMYNDYDKLVQN</sequence>
<dbReference type="RefSeq" id="XP_022811633.1">
    <property type="nucleotide sequence ID" value="XM_022955172.1"/>
</dbReference>
<evidence type="ECO:0000256" key="1">
    <source>
        <dbReference type="SAM" id="Coils"/>
    </source>
</evidence>
<organism evidence="2 3">
    <name type="scientific">Plasmodium yoelii</name>
    <dbReference type="NCBI Taxonomy" id="5861"/>
    <lineage>
        <taxon>Eukaryota</taxon>
        <taxon>Sar</taxon>
        <taxon>Alveolata</taxon>
        <taxon>Apicomplexa</taxon>
        <taxon>Aconoidasida</taxon>
        <taxon>Haemosporida</taxon>
        <taxon>Plasmodiidae</taxon>
        <taxon>Plasmodium</taxon>
        <taxon>Plasmodium (Vinckeia)</taxon>
    </lineage>
</organism>